<organism evidence="1 2">
    <name type="scientific">Candidatus Accumulibacter affinis</name>
    <dbReference type="NCBI Taxonomy" id="2954384"/>
    <lineage>
        <taxon>Bacteria</taxon>
        <taxon>Pseudomonadati</taxon>
        <taxon>Pseudomonadota</taxon>
        <taxon>Betaproteobacteria</taxon>
        <taxon>Candidatus Accumulibacter</taxon>
    </lineage>
</organism>
<accession>A0A935T429</accession>
<name>A0A935T429_9PROT</name>
<evidence type="ECO:0000313" key="1">
    <source>
        <dbReference type="EMBL" id="MBK7952590.1"/>
    </source>
</evidence>
<dbReference type="AlphaFoldDB" id="A0A935T429"/>
<dbReference type="Proteomes" id="UP000706151">
    <property type="component" value="Unassembled WGS sequence"/>
</dbReference>
<reference evidence="1 2" key="1">
    <citation type="submission" date="2020-10" db="EMBL/GenBank/DDBJ databases">
        <title>Connecting structure to function with the recovery of over 1000 high-quality activated sludge metagenome-assembled genomes encoding full-length rRNA genes using long-read sequencing.</title>
        <authorList>
            <person name="Singleton C.M."/>
            <person name="Petriglieri F."/>
            <person name="Kristensen J.M."/>
            <person name="Kirkegaard R.H."/>
            <person name="Michaelsen T.Y."/>
            <person name="Andersen M.H."/>
            <person name="Karst S.M."/>
            <person name="Dueholm M.S."/>
            <person name="Nielsen P.H."/>
            <person name="Albertsen M."/>
        </authorList>
    </citation>
    <scope>NUCLEOTIDE SEQUENCE [LARGE SCALE GENOMIC DNA]</scope>
    <source>
        <strain evidence="1">Fred_18-Q3-R57-64_BAT3C.720</strain>
    </source>
</reference>
<sequence>MSTPIERRLNKLEEIRNRNEVGSEVDIALERRGTSRAAVLADFGSLAKFRDWLVARITATDHQAGVPIAAHQRKW</sequence>
<gene>
    <name evidence="1" type="ORF">IPK02_00670</name>
</gene>
<comment type="caution">
    <text evidence="1">The sequence shown here is derived from an EMBL/GenBank/DDBJ whole genome shotgun (WGS) entry which is preliminary data.</text>
</comment>
<evidence type="ECO:0000313" key="2">
    <source>
        <dbReference type="Proteomes" id="UP000706151"/>
    </source>
</evidence>
<proteinExistence type="predicted"/>
<dbReference type="EMBL" id="JADJOT010000001">
    <property type="protein sequence ID" value="MBK7952590.1"/>
    <property type="molecule type" value="Genomic_DNA"/>
</dbReference>
<protein>
    <submittedName>
        <fullName evidence="1">Uncharacterized protein</fullName>
    </submittedName>
</protein>